<dbReference type="Gene3D" id="3.30.460.10">
    <property type="entry name" value="Beta Polymerase, domain 2"/>
    <property type="match status" value="1"/>
</dbReference>
<feature type="domain" description="ACT" evidence="8">
    <location>
        <begin position="728"/>
        <end position="813"/>
    </location>
</feature>
<evidence type="ECO:0000256" key="5">
    <source>
        <dbReference type="ARBA" id="ARBA00022842"/>
    </source>
</evidence>
<dbReference type="GO" id="GO:0008081">
    <property type="term" value="F:phosphoric diester hydrolase activity"/>
    <property type="evidence" value="ECO:0007669"/>
    <property type="project" value="UniProtKB-UniRule"/>
</dbReference>
<dbReference type="EC" id="2.7.7.59" evidence="7"/>
<dbReference type="NCBIfam" id="NF003467">
    <property type="entry name" value="PRK05092.1"/>
    <property type="match status" value="1"/>
</dbReference>
<comment type="caution">
    <text evidence="7">Lacks conserved residue(s) required for the propagation of feature annotation.</text>
</comment>
<dbReference type="GO" id="GO:0006808">
    <property type="term" value="P:regulation of nitrogen utilization"/>
    <property type="evidence" value="ECO:0007669"/>
    <property type="project" value="UniProtKB-UniRule"/>
</dbReference>
<comment type="activity regulation">
    <text evidence="7">Uridylyltransferase (UTase) activity is inhibited by glutamine, while glutamine activates uridylyl-removing (UR) activity.</text>
</comment>
<dbReference type="InterPro" id="IPR010043">
    <property type="entry name" value="UTase/UR"/>
</dbReference>
<evidence type="ECO:0000256" key="3">
    <source>
        <dbReference type="ARBA" id="ARBA00022737"/>
    </source>
</evidence>
<evidence type="ECO:0000256" key="4">
    <source>
        <dbReference type="ARBA" id="ARBA00022801"/>
    </source>
</evidence>
<dbReference type="Gene3D" id="3.30.70.260">
    <property type="match status" value="1"/>
</dbReference>
<dbReference type="Pfam" id="PF24931">
    <property type="entry name" value="ACT_ACR9_3rd"/>
    <property type="match status" value="1"/>
</dbReference>
<protein>
    <recommendedName>
        <fullName evidence="7">Bifunctional uridylyltransferase/uridylyl-removing enzyme</fullName>
        <shortName evidence="7">UTase/UR</shortName>
    </recommendedName>
    <alternativeName>
        <fullName evidence="7">Bifunctional [protein-PII] modification enzyme</fullName>
    </alternativeName>
    <alternativeName>
        <fullName evidence="7">Bifunctional nitrogen sensor protein</fullName>
    </alternativeName>
    <domain>
        <recommendedName>
            <fullName evidence="7">[Protein-PII] uridylyltransferase</fullName>
            <shortName evidence="7">PII uridylyltransferase</shortName>
            <shortName evidence="7">UTase</shortName>
            <ecNumber evidence="7">2.7.7.59</ecNumber>
        </recommendedName>
    </domain>
    <domain>
        <recommendedName>
            <fullName evidence="7">[Protein-PII]-UMP uridylyl-removing enzyme</fullName>
            <shortName evidence="7">UR</shortName>
            <ecNumber evidence="7">3.1.4.-</ecNumber>
        </recommendedName>
    </domain>
</protein>
<dbReference type="Proteomes" id="UP000632498">
    <property type="component" value="Unassembled WGS sequence"/>
</dbReference>
<dbReference type="InterPro" id="IPR045865">
    <property type="entry name" value="ACT-like_dom_sf"/>
</dbReference>
<evidence type="ECO:0000256" key="1">
    <source>
        <dbReference type="ARBA" id="ARBA00022679"/>
    </source>
</evidence>
<comment type="similarity">
    <text evidence="7">Belongs to the GlnD family.</text>
</comment>
<comment type="domain">
    <text evidence="7">Has four distinct domains: an N-terminal nucleotidyltransferase (NT) domain responsible for UTase activity, a central HD domain that encodes UR activity, and two C-terminal ACT domains that seem to have a role in glutamine sensing.</text>
</comment>
<dbReference type="NCBIfam" id="TIGR01693">
    <property type="entry name" value="UTase_glnD"/>
    <property type="match status" value="1"/>
</dbReference>
<dbReference type="Pfam" id="PF08335">
    <property type="entry name" value="GlnD_UR_UTase"/>
    <property type="match status" value="1"/>
</dbReference>
<feature type="domain" description="HD" evidence="9">
    <location>
        <begin position="487"/>
        <end position="609"/>
    </location>
</feature>
<dbReference type="PROSITE" id="PS51671">
    <property type="entry name" value="ACT"/>
    <property type="match status" value="2"/>
</dbReference>
<dbReference type="Gene3D" id="1.10.3090.10">
    <property type="entry name" value="cca-adding enzyme, domain 2"/>
    <property type="match status" value="1"/>
</dbReference>
<dbReference type="SUPFAM" id="SSF81593">
    <property type="entry name" value="Nucleotidyltransferase substrate binding subunit/domain"/>
    <property type="match status" value="1"/>
</dbReference>
<evidence type="ECO:0000256" key="2">
    <source>
        <dbReference type="ARBA" id="ARBA00022695"/>
    </source>
</evidence>
<dbReference type="PANTHER" id="PTHR47320">
    <property type="entry name" value="BIFUNCTIONAL URIDYLYLTRANSFERASE/URIDYLYL-REMOVING ENZYME"/>
    <property type="match status" value="1"/>
</dbReference>
<name>A0A917BW87_9PROT</name>
<keyword evidence="4 7" id="KW-0378">Hydrolase</keyword>
<feature type="domain" description="ACT" evidence="8">
    <location>
        <begin position="841"/>
        <end position="923"/>
    </location>
</feature>
<dbReference type="RefSeq" id="WP_188662587.1">
    <property type="nucleotide sequence ID" value="NZ_BMHV01000006.1"/>
</dbReference>
<dbReference type="AlphaFoldDB" id="A0A917BW87"/>
<reference evidence="10" key="1">
    <citation type="journal article" date="2014" name="Int. J. Syst. Evol. Microbiol.">
        <title>Complete genome sequence of Corynebacterium casei LMG S-19264T (=DSM 44701T), isolated from a smear-ripened cheese.</title>
        <authorList>
            <consortium name="US DOE Joint Genome Institute (JGI-PGF)"/>
            <person name="Walter F."/>
            <person name="Albersmeier A."/>
            <person name="Kalinowski J."/>
            <person name="Ruckert C."/>
        </authorList>
    </citation>
    <scope>NUCLEOTIDE SEQUENCE</scope>
    <source>
        <strain evidence="10">CGMCC 1.15254</strain>
    </source>
</reference>
<dbReference type="InterPro" id="IPR006674">
    <property type="entry name" value="HD_domain"/>
</dbReference>
<dbReference type="HAMAP" id="MF_00277">
    <property type="entry name" value="PII_uridylyl_transf"/>
    <property type="match status" value="1"/>
</dbReference>
<dbReference type="EMBL" id="BMHV01000006">
    <property type="protein sequence ID" value="GGF59246.1"/>
    <property type="molecule type" value="Genomic_DNA"/>
</dbReference>
<dbReference type="SUPFAM" id="SSF81891">
    <property type="entry name" value="Poly A polymerase C-terminal region-like"/>
    <property type="match status" value="1"/>
</dbReference>
<evidence type="ECO:0000256" key="6">
    <source>
        <dbReference type="ARBA" id="ARBA00023268"/>
    </source>
</evidence>
<dbReference type="PIRSF" id="PIRSF006288">
    <property type="entry name" value="PII_uridyltransf"/>
    <property type="match status" value="1"/>
</dbReference>
<accession>A0A917BW87</accession>
<dbReference type="SUPFAM" id="SSF81301">
    <property type="entry name" value="Nucleotidyltransferase"/>
    <property type="match status" value="1"/>
</dbReference>
<dbReference type="InterPro" id="IPR013546">
    <property type="entry name" value="PII_UdlTrfase/GS_AdlTrfase"/>
</dbReference>
<keyword evidence="5 7" id="KW-0460">Magnesium</keyword>
<sequence>MAKIRKQRKIIDRKALWAELENMAGWSGYSSKMQNDVLKLFKGALKDGRQEIKDRFERKEANGIVTFHNYAFLIDQIIRTLYDFTTKYVYAIHTPTKAEQFCVAAVGGYGRAEMAPQSDIDLLFLLPYKQTPKVEQAVEYMLYLLWDLGLKVGHSTRSIDECIKLAKDDLTIQTALLDGRYLWGNKDLFDEFQQRFKEKVIDVSGRQFVDAKLEERDERHQRMGDTRYVVEPNLKEGKGGLRDLQTLYWIGKYIYGVERWRELVKYDVITADDAAAFKKAVNFLFSVRCALHYLTNRAQESLTFDVQNQLALTFGYKDRGNLRAVERFMKHYYLTAKTVGDLTRNLCAVLDEQHKKQQQRFTMLTNLFKRNVEGFGVDSGRLTLGDKDALVKNPLLMFELFSVAQEHDLDIHPFALKQVRANLRLVDHDLRDDPDANRLFMDMLTSLKKPQRILRMMGEVGLLGKFIPDFARVTAQMQYDMYHTYTVDEHTIKAIGELNSIELGENADELPASSVAIHEIISRRALYVAVMLHDIAKGRGGDHSELGAEVALELGPRLGLDDEETETVAWLVRHHLTMSNVAFKRDLEDPNLIKQFCDIVQSPERLRLLLVLTACDIRAVGPDVWNGWKGNLLRVLYMRALEVLSGGELAAGGVQARVTAKQNALRDALQDWPADEIEEFIEQGNPGYWLSFETDVQARHAALVRRAAQEGGPIHINVEHDTFNNVSEISIYTADHPGLFSIIAGAMALTNGSIVDAKIATLSNGMALDTFSVQDHSAEAFDSETKIKRLAERIDKALKGEIYPASELEKVTKNTLKSRRDVFTVSPRVLIDNKVSNAFTVVEVNGRDRLGFLYDVTRTLTDLGLQINSAHIATFGERAVDVFYVKDVFGLKVNSESKLANIKTRLLQTITEENFHKPEKRRERLGV</sequence>
<dbReference type="CDD" id="cd04899">
    <property type="entry name" value="ACT_ACR-UUR-like_2"/>
    <property type="match status" value="1"/>
</dbReference>
<comment type="caution">
    <text evidence="10">The sequence shown here is derived from an EMBL/GenBank/DDBJ whole genome shotgun (WGS) entry which is preliminary data.</text>
</comment>
<dbReference type="CDD" id="cd05401">
    <property type="entry name" value="NT_GlnE_GlnD_like"/>
    <property type="match status" value="1"/>
</dbReference>
<keyword evidence="2 7" id="KW-0548">Nucleotidyltransferase</keyword>
<organism evidence="10 11">
    <name type="scientific">Terasakiella brassicae</name>
    <dbReference type="NCBI Taxonomy" id="1634917"/>
    <lineage>
        <taxon>Bacteria</taxon>
        <taxon>Pseudomonadati</taxon>
        <taxon>Pseudomonadota</taxon>
        <taxon>Alphaproteobacteria</taxon>
        <taxon>Rhodospirillales</taxon>
        <taxon>Terasakiellaceae</taxon>
        <taxon>Terasakiella</taxon>
    </lineage>
</organism>
<dbReference type="SUPFAM" id="SSF55021">
    <property type="entry name" value="ACT-like"/>
    <property type="match status" value="2"/>
</dbReference>
<evidence type="ECO:0000259" key="8">
    <source>
        <dbReference type="PROSITE" id="PS51671"/>
    </source>
</evidence>
<dbReference type="PROSITE" id="PS51831">
    <property type="entry name" value="HD"/>
    <property type="match status" value="1"/>
</dbReference>
<keyword evidence="11" id="KW-1185">Reference proteome</keyword>
<dbReference type="GO" id="GO:0008773">
    <property type="term" value="F:[protein-PII] uridylyltransferase activity"/>
    <property type="evidence" value="ECO:0007669"/>
    <property type="project" value="UniProtKB-UniRule"/>
</dbReference>
<keyword evidence="3" id="KW-0677">Repeat</keyword>
<dbReference type="Pfam" id="PF01966">
    <property type="entry name" value="HD"/>
    <property type="match status" value="1"/>
</dbReference>
<evidence type="ECO:0000313" key="10">
    <source>
        <dbReference type="EMBL" id="GGF59246.1"/>
    </source>
</evidence>
<dbReference type="InterPro" id="IPR002912">
    <property type="entry name" value="ACT_dom"/>
</dbReference>
<dbReference type="EC" id="3.1.4.-" evidence="7"/>
<proteinExistence type="inferred from homology"/>
<keyword evidence="6 7" id="KW-0511">Multifunctional enzyme</keyword>
<feature type="region of interest" description="Uridylyltransferase" evidence="7">
    <location>
        <begin position="1"/>
        <end position="369"/>
    </location>
</feature>
<comment type="function">
    <text evidence="7">Modifies, by uridylylation and deuridylylation, the PII regulatory proteins (GlnB and homologs), in response to the nitrogen status of the cell that GlnD senses through the glutamine level. Under low glutamine levels, catalyzes the conversion of the PII proteins and UTP to PII-UMP and PPi, while under higher glutamine levels, GlnD hydrolyzes PII-UMP to PII and UMP (deuridylylation). Thus, controls uridylylation state and activity of the PII proteins, and plays an important role in the regulation of nitrogen metabolism.</text>
</comment>
<dbReference type="CDD" id="cd00077">
    <property type="entry name" value="HDc"/>
    <property type="match status" value="1"/>
</dbReference>
<dbReference type="InterPro" id="IPR043519">
    <property type="entry name" value="NT_sf"/>
</dbReference>
<evidence type="ECO:0000259" key="9">
    <source>
        <dbReference type="PROSITE" id="PS51831"/>
    </source>
</evidence>
<keyword evidence="1 7" id="KW-0808">Transferase</keyword>
<comment type="catalytic activity">
    <reaction evidence="7">
        <text>[protein-PII]-L-tyrosine + UTP = [protein-PII]-uridylyl-L-tyrosine + diphosphate</text>
        <dbReference type="Rhea" id="RHEA:13673"/>
        <dbReference type="Rhea" id="RHEA-COMP:12147"/>
        <dbReference type="Rhea" id="RHEA-COMP:12148"/>
        <dbReference type="ChEBI" id="CHEBI:33019"/>
        <dbReference type="ChEBI" id="CHEBI:46398"/>
        <dbReference type="ChEBI" id="CHEBI:46858"/>
        <dbReference type="ChEBI" id="CHEBI:90602"/>
        <dbReference type="EC" id="2.7.7.59"/>
    </reaction>
</comment>
<reference evidence="10" key="2">
    <citation type="submission" date="2020-09" db="EMBL/GenBank/DDBJ databases">
        <authorList>
            <person name="Sun Q."/>
            <person name="Zhou Y."/>
        </authorList>
    </citation>
    <scope>NUCLEOTIDE SEQUENCE</scope>
    <source>
        <strain evidence="10">CGMCC 1.15254</strain>
    </source>
</reference>
<comment type="catalytic activity">
    <reaction evidence="7">
        <text>[protein-PII]-uridylyl-L-tyrosine + H2O = [protein-PII]-L-tyrosine + UMP + H(+)</text>
        <dbReference type="Rhea" id="RHEA:48600"/>
        <dbReference type="Rhea" id="RHEA-COMP:12147"/>
        <dbReference type="Rhea" id="RHEA-COMP:12148"/>
        <dbReference type="ChEBI" id="CHEBI:15377"/>
        <dbReference type="ChEBI" id="CHEBI:15378"/>
        <dbReference type="ChEBI" id="CHEBI:46858"/>
        <dbReference type="ChEBI" id="CHEBI:57865"/>
        <dbReference type="ChEBI" id="CHEBI:90602"/>
    </reaction>
</comment>
<gene>
    <name evidence="7 10" type="primary">glnD</name>
    <name evidence="10" type="ORF">GCM10011332_11090</name>
</gene>
<dbReference type="CDD" id="cd04900">
    <property type="entry name" value="ACT_UUR-like_1"/>
    <property type="match status" value="1"/>
</dbReference>
<evidence type="ECO:0000256" key="7">
    <source>
        <dbReference type="HAMAP-Rule" id="MF_00277"/>
    </source>
</evidence>
<comment type="cofactor">
    <cofactor evidence="7">
        <name>Mg(2+)</name>
        <dbReference type="ChEBI" id="CHEBI:18420"/>
    </cofactor>
</comment>
<evidence type="ECO:0000313" key="11">
    <source>
        <dbReference type="Proteomes" id="UP000632498"/>
    </source>
</evidence>
<dbReference type="PANTHER" id="PTHR47320:SF1">
    <property type="entry name" value="BIFUNCTIONAL URIDYLYLTRANSFERASE_URIDYLYL-REMOVING ENZYME"/>
    <property type="match status" value="1"/>
</dbReference>
<dbReference type="InterPro" id="IPR003607">
    <property type="entry name" value="HD/PDEase_dom"/>
</dbReference>